<feature type="transmembrane region" description="Helical" evidence="1">
    <location>
        <begin position="56"/>
        <end position="73"/>
    </location>
</feature>
<keyword evidence="1" id="KW-0812">Transmembrane</keyword>
<name>A0A382XAS6_9ZZZZ</name>
<dbReference type="EMBL" id="UINC01165816">
    <property type="protein sequence ID" value="SVD67421.1"/>
    <property type="molecule type" value="Genomic_DNA"/>
</dbReference>
<accession>A0A382XAS6</accession>
<reference evidence="2" key="1">
    <citation type="submission" date="2018-05" db="EMBL/GenBank/DDBJ databases">
        <authorList>
            <person name="Lanie J.A."/>
            <person name="Ng W.-L."/>
            <person name="Kazmierczak K.M."/>
            <person name="Andrzejewski T.M."/>
            <person name="Davidsen T.M."/>
            <person name="Wayne K.J."/>
            <person name="Tettelin H."/>
            <person name="Glass J.I."/>
            <person name="Rusch D."/>
            <person name="Podicherti R."/>
            <person name="Tsui H.-C.T."/>
            <person name="Winkler M.E."/>
        </authorList>
    </citation>
    <scope>NUCLEOTIDE SEQUENCE</scope>
</reference>
<organism evidence="2">
    <name type="scientific">marine metagenome</name>
    <dbReference type="NCBI Taxonomy" id="408172"/>
    <lineage>
        <taxon>unclassified sequences</taxon>
        <taxon>metagenomes</taxon>
        <taxon>ecological metagenomes</taxon>
    </lineage>
</organism>
<proteinExistence type="predicted"/>
<evidence type="ECO:0000256" key="1">
    <source>
        <dbReference type="SAM" id="Phobius"/>
    </source>
</evidence>
<sequence length="115" mass="13392">MKQQIKDKISYIFKLVFNFEFFISILSSLLIGAGHIVDIYLNNVGEIYFTEVQTLFFEYLFVVSISTFIVAIFMKKMIIYVPLAWLLLFIWQAIGDLIYLKTPYENLAGESSIII</sequence>
<protein>
    <submittedName>
        <fullName evidence="2">Uncharacterized protein</fullName>
    </submittedName>
</protein>
<keyword evidence="1" id="KW-0472">Membrane</keyword>
<feature type="transmembrane region" description="Helical" evidence="1">
    <location>
        <begin position="80"/>
        <end position="100"/>
    </location>
</feature>
<feature type="transmembrane region" description="Helical" evidence="1">
    <location>
        <begin position="12"/>
        <end position="36"/>
    </location>
</feature>
<feature type="non-terminal residue" evidence="2">
    <location>
        <position position="115"/>
    </location>
</feature>
<keyword evidence="1" id="KW-1133">Transmembrane helix</keyword>
<gene>
    <name evidence="2" type="ORF">METZ01_LOCUS420275</name>
</gene>
<evidence type="ECO:0000313" key="2">
    <source>
        <dbReference type="EMBL" id="SVD67421.1"/>
    </source>
</evidence>
<dbReference type="AlphaFoldDB" id="A0A382XAS6"/>